<dbReference type="EMBL" id="QQBC01000001">
    <property type="protein sequence ID" value="RDI68915.1"/>
    <property type="molecule type" value="Genomic_DNA"/>
</dbReference>
<dbReference type="RefSeq" id="WP_245996903.1">
    <property type="nucleotide sequence ID" value="NZ_QQBC01000001.1"/>
</dbReference>
<feature type="transmembrane region" description="Helical" evidence="1">
    <location>
        <begin position="45"/>
        <end position="64"/>
    </location>
</feature>
<organism evidence="3 4">
    <name type="scientific">Nocardia pseudobrasiliensis</name>
    <dbReference type="NCBI Taxonomy" id="45979"/>
    <lineage>
        <taxon>Bacteria</taxon>
        <taxon>Bacillati</taxon>
        <taxon>Actinomycetota</taxon>
        <taxon>Actinomycetes</taxon>
        <taxon>Mycobacteriales</taxon>
        <taxon>Nocardiaceae</taxon>
        <taxon>Nocardia</taxon>
    </lineage>
</organism>
<dbReference type="InterPro" id="IPR000160">
    <property type="entry name" value="GGDEF_dom"/>
</dbReference>
<keyword evidence="1" id="KW-1133">Transmembrane helix</keyword>
<gene>
    <name evidence="3" type="ORF">DFR76_101451</name>
</gene>
<feature type="domain" description="GGDEF" evidence="2">
    <location>
        <begin position="357"/>
        <end position="489"/>
    </location>
</feature>
<name>A0A370IDX7_9NOCA</name>
<dbReference type="Gene3D" id="3.30.70.270">
    <property type="match status" value="1"/>
</dbReference>
<feature type="transmembrane region" description="Helical" evidence="1">
    <location>
        <begin position="20"/>
        <end position="39"/>
    </location>
</feature>
<reference evidence="3 4" key="1">
    <citation type="submission" date="2018-07" db="EMBL/GenBank/DDBJ databases">
        <title>Genomic Encyclopedia of Type Strains, Phase IV (KMG-IV): sequencing the most valuable type-strain genomes for metagenomic binning, comparative biology and taxonomic classification.</title>
        <authorList>
            <person name="Goeker M."/>
        </authorList>
    </citation>
    <scope>NUCLEOTIDE SEQUENCE [LARGE SCALE GENOMIC DNA]</scope>
    <source>
        <strain evidence="3 4">DSM 44290</strain>
    </source>
</reference>
<dbReference type="Proteomes" id="UP000254869">
    <property type="component" value="Unassembled WGS sequence"/>
</dbReference>
<accession>A0A370IDX7</accession>
<keyword evidence="4" id="KW-1185">Reference proteome</keyword>
<evidence type="ECO:0000256" key="1">
    <source>
        <dbReference type="SAM" id="Phobius"/>
    </source>
</evidence>
<feature type="transmembrane region" description="Helical" evidence="1">
    <location>
        <begin position="164"/>
        <end position="184"/>
    </location>
</feature>
<dbReference type="STRING" id="1210086.GCA_001613105_00304"/>
<dbReference type="SMART" id="SM00267">
    <property type="entry name" value="GGDEF"/>
    <property type="match status" value="1"/>
</dbReference>
<feature type="transmembrane region" description="Helical" evidence="1">
    <location>
        <begin position="73"/>
        <end position="92"/>
    </location>
</feature>
<proteinExistence type="predicted"/>
<dbReference type="Pfam" id="PF00990">
    <property type="entry name" value="GGDEF"/>
    <property type="match status" value="1"/>
</dbReference>
<dbReference type="PANTHER" id="PTHR46663:SF4">
    <property type="entry name" value="DIGUANYLATE CYCLASE DGCT-RELATED"/>
    <property type="match status" value="1"/>
</dbReference>
<feature type="transmembrane region" description="Helical" evidence="1">
    <location>
        <begin position="294"/>
        <end position="311"/>
    </location>
</feature>
<feature type="transmembrane region" description="Helical" evidence="1">
    <location>
        <begin position="268"/>
        <end position="288"/>
    </location>
</feature>
<dbReference type="InterPro" id="IPR043128">
    <property type="entry name" value="Rev_trsase/Diguanyl_cyclase"/>
</dbReference>
<keyword evidence="1" id="KW-0472">Membrane</keyword>
<feature type="transmembrane region" description="Helical" evidence="1">
    <location>
        <begin position="104"/>
        <end position="123"/>
    </location>
</feature>
<feature type="transmembrane region" description="Helical" evidence="1">
    <location>
        <begin position="196"/>
        <end position="217"/>
    </location>
</feature>
<dbReference type="InterPro" id="IPR052163">
    <property type="entry name" value="DGC-Regulatory_Protein"/>
</dbReference>
<dbReference type="PROSITE" id="PS50887">
    <property type="entry name" value="GGDEF"/>
    <property type="match status" value="1"/>
</dbReference>
<dbReference type="NCBIfam" id="TIGR00254">
    <property type="entry name" value="GGDEF"/>
    <property type="match status" value="1"/>
</dbReference>
<evidence type="ECO:0000313" key="4">
    <source>
        <dbReference type="Proteomes" id="UP000254869"/>
    </source>
</evidence>
<feature type="transmembrane region" description="Helical" evidence="1">
    <location>
        <begin position="135"/>
        <end position="158"/>
    </location>
</feature>
<dbReference type="PANTHER" id="PTHR46663">
    <property type="entry name" value="DIGUANYLATE CYCLASE DGCT-RELATED"/>
    <property type="match status" value="1"/>
</dbReference>
<dbReference type="CDD" id="cd01949">
    <property type="entry name" value="GGDEF"/>
    <property type="match status" value="1"/>
</dbReference>
<comment type="caution">
    <text evidence="3">The sequence shown here is derived from an EMBL/GenBank/DDBJ whole genome shotgun (WGS) entry which is preliminary data.</text>
</comment>
<evidence type="ECO:0000313" key="3">
    <source>
        <dbReference type="EMBL" id="RDI68915.1"/>
    </source>
</evidence>
<protein>
    <submittedName>
        <fullName evidence="3">Diguanylate cyclase (GGDEF)-like protein</fullName>
    </submittedName>
</protein>
<feature type="transmembrane region" description="Helical" evidence="1">
    <location>
        <begin position="229"/>
        <end position="247"/>
    </location>
</feature>
<evidence type="ECO:0000259" key="2">
    <source>
        <dbReference type="PROSITE" id="PS50887"/>
    </source>
</evidence>
<dbReference type="InterPro" id="IPR029787">
    <property type="entry name" value="Nucleotide_cyclase"/>
</dbReference>
<sequence length="510" mass="54419">MMFGDMPAAGTRHLLGAPPAKLGGAALAVVGAVGIALPLLYDRAAIVVTTLVALAAVTMIGIGVRRHRPPVPLAWYSLAASALLFATGTVLRDGLNRWAHPLDHVAVLAGYACVGLAAFAWLRPRRSHSCTPDQMLDSGLIGLGTLLAAWTFLISPVVHNASGAGQMFVTIAYPVLDALLLTLVTHSVVASSRSEISLRLVHLSLLALVITDIGRGFRAAGTLRLGHETLLIPMLFAYAMLGLAALHPTMITLGRPRRVLAQQSRRRASIIAVTLVVASLVPTVGARLGSVDRLVVSSLLAVLLIGVLVRSERAIVRSARSERRAQYQADHDMLTGLLNRSALLRTPGREPERFAGRPLCLLFLDLDGFKSINDTHGHTVGDELIANAAARIRRVIRRDDVAARYGGDEFAVLTAADRGETTVLAERLLAAFATPFDLSVGEVSISASIGIACGGPRSTDATVYDLLREADSAMYHAKAYALGYSFHDDVRLHGHTADTARRGWRRETAV</sequence>
<dbReference type="AlphaFoldDB" id="A0A370IDX7"/>
<keyword evidence="1" id="KW-0812">Transmembrane</keyword>
<dbReference type="SUPFAM" id="SSF55073">
    <property type="entry name" value="Nucleotide cyclase"/>
    <property type="match status" value="1"/>
</dbReference>